<proteinExistence type="predicted"/>
<evidence type="ECO:0000313" key="1">
    <source>
        <dbReference type="EMBL" id="MBM3330707.1"/>
    </source>
</evidence>
<comment type="caution">
    <text evidence="1">The sequence shown here is derived from an EMBL/GenBank/DDBJ whole genome shotgun (WGS) entry which is preliminary data.</text>
</comment>
<accession>A0A937XCJ9</accession>
<dbReference type="EMBL" id="VGIR01000009">
    <property type="protein sequence ID" value="MBM3330707.1"/>
    <property type="molecule type" value="Genomic_DNA"/>
</dbReference>
<dbReference type="Proteomes" id="UP000779900">
    <property type="component" value="Unassembled WGS sequence"/>
</dbReference>
<sequence>MSPLLAEMERVITGIADLNRRSAYAALESAFGGLKAASARLSEAETSEFIEMVHLVLLQFARGETIRVSGPRQARELDVCLKYDDVYEAALYRAMEFPARNLFDHLEEYTPHQYLHAALRVMGKEYYRVLKDSYHTDSILEEAVAMRDDEPGAPAFAGPEEAAGRADGDCSPEALTVVGPEEEIPTAHLPEDLSGQSADEELFYNWHDGNLSRLELTRFYGLTMERVNQALLRVALMHENGRHYGMVKWLIEMGEDGDIIWLLSKGMTAADVGQKVHRNQWVVYKHRDAVLRRFKVLRLAGAEGRAFCARLFGLHAGADPGKHVPPASRDWAVKMGLMASGTEATAPPG</sequence>
<evidence type="ECO:0000313" key="2">
    <source>
        <dbReference type="Proteomes" id="UP000779900"/>
    </source>
</evidence>
<dbReference type="AlphaFoldDB" id="A0A937XCJ9"/>
<reference evidence="1" key="1">
    <citation type="submission" date="2019-03" db="EMBL/GenBank/DDBJ databases">
        <title>Lake Tanganyika Metagenome-Assembled Genomes (MAGs).</title>
        <authorList>
            <person name="Tran P."/>
        </authorList>
    </citation>
    <scope>NUCLEOTIDE SEQUENCE</scope>
    <source>
        <strain evidence="1">K_DeepCast_150m_m2_040</strain>
    </source>
</reference>
<protein>
    <submittedName>
        <fullName evidence="1">Uncharacterized protein</fullName>
    </submittedName>
</protein>
<gene>
    <name evidence="1" type="ORF">FJY68_02505</name>
</gene>
<name>A0A937XCJ9_UNCW3</name>
<organism evidence="1 2">
    <name type="scientific">candidate division WOR-3 bacterium</name>
    <dbReference type="NCBI Taxonomy" id="2052148"/>
    <lineage>
        <taxon>Bacteria</taxon>
        <taxon>Bacteria division WOR-3</taxon>
    </lineage>
</organism>